<dbReference type="InterPro" id="IPR016032">
    <property type="entry name" value="Sig_transdc_resp-reg_C-effctor"/>
</dbReference>
<dbReference type="GO" id="GO:0006355">
    <property type="term" value="P:regulation of DNA-templated transcription"/>
    <property type="evidence" value="ECO:0007669"/>
    <property type="project" value="InterPro"/>
</dbReference>
<name>A0A3B0VEB8_9ZZZZ</name>
<dbReference type="PROSITE" id="PS50005">
    <property type="entry name" value="TPR"/>
    <property type="match status" value="1"/>
</dbReference>
<evidence type="ECO:0008006" key="4">
    <source>
        <dbReference type="Google" id="ProtNLM"/>
    </source>
</evidence>
<reference evidence="3" key="1">
    <citation type="submission" date="2018-06" db="EMBL/GenBank/DDBJ databases">
        <authorList>
            <person name="Zhirakovskaya E."/>
        </authorList>
    </citation>
    <scope>NUCLEOTIDE SEQUENCE</scope>
</reference>
<evidence type="ECO:0000259" key="2">
    <source>
        <dbReference type="Pfam" id="PF25873"/>
    </source>
</evidence>
<accession>A0A3B0VEB8</accession>
<feature type="domain" description="Bacterial transcriptional activator" evidence="1">
    <location>
        <begin position="932"/>
        <end position="1060"/>
    </location>
</feature>
<feature type="domain" description="MalT-like winged helix" evidence="2">
    <location>
        <begin position="266"/>
        <end position="342"/>
    </location>
</feature>
<dbReference type="Pfam" id="PF25873">
    <property type="entry name" value="WHD_MalT"/>
    <property type="match status" value="1"/>
</dbReference>
<dbReference type="SUPFAM" id="SSF52540">
    <property type="entry name" value="P-loop containing nucleoside triphosphate hydrolases"/>
    <property type="match status" value="1"/>
</dbReference>
<dbReference type="InterPro" id="IPR011990">
    <property type="entry name" value="TPR-like_helical_dom_sf"/>
</dbReference>
<dbReference type="InterPro" id="IPR027417">
    <property type="entry name" value="P-loop_NTPase"/>
</dbReference>
<dbReference type="SUPFAM" id="SSF48452">
    <property type="entry name" value="TPR-like"/>
    <property type="match status" value="1"/>
</dbReference>
<dbReference type="InterPro" id="IPR059106">
    <property type="entry name" value="WHD_MalT"/>
</dbReference>
<proteinExistence type="predicted"/>
<dbReference type="InterPro" id="IPR019734">
    <property type="entry name" value="TPR_rpt"/>
</dbReference>
<evidence type="ECO:0000259" key="1">
    <source>
        <dbReference type="Pfam" id="PF03704"/>
    </source>
</evidence>
<dbReference type="InterPro" id="IPR051677">
    <property type="entry name" value="AfsR-DnrI-RedD_regulator"/>
</dbReference>
<dbReference type="SUPFAM" id="SSF46894">
    <property type="entry name" value="C-terminal effector domain of the bipartite response regulators"/>
    <property type="match status" value="1"/>
</dbReference>
<sequence>MDIQNKIPANKFYSPKIDASTCLFRKRLVTDTLANRGTKRIIIINAQAGQGKTTLALQFLEYSKAKYAWYQIGLEDRDPVLMFAALLECLMKAVPQFKPLSLLNMVNEGDLSVHNLPHAVSRLCAELAPVLREELYLVFDDLHLLADSPAVTLLESLLAASFARLNFLFLGRQPLQLNITSISLAVDILELGKEDMALSIIETMELFNQVLGLKLPWKKASEIHALTEGWIMGQIMIASALQDDEVNIDDIYGLAARSGLNAYLKNEVFAHLPPEAAVNMVKLALLDEIEIPLAIELTGDEDICGNLKGIAQCNYFLRALNSEMKVFRLHHLCRDFLREKAADFLEADELAAALKLAAEYYLAKDLLETALSYYSRAGAWQQLENVLESRGMGLVAMNRGVTLLSLLSSVPPAERRHMAWLNVLAGIVSIQITPANCQSLLEQALLQFKGDGSRRGELLATSQLICLHWVSTGAFEEGMKLLPRAEELYVELADSLPVYDRILVCSNISCGFSVFKSEIDKARHYSAEAMGLAVRHRMKNFIAAILFTQGYSSYFCDQFLLTCQDIEKAQGLLADHHVGLFNRIALLSLQVDVLGMCGELDNYRHQEGMLIELLGQELVEQTTLWAFLPIWRTAIAIAQGRFQEALDEIMGGHGSGMSSMNPHLRSLLLQWQALALSLLGRSSEALSAAEESLTLRQAAGGPFFVAYNSLIIGAAFLHMGDFERAEKHLKQALEISGRLGHSYFTAAACLQLAYIKCRTAADGDYDFLRRALTILKDKKRTYCWGLTPAMIEELTGLAVKSNIEVEWARKIAAESLNCAVMASGELVPLLEIKILGSFSISIAGRIVCRTEDLPPAQRQLMAAIIAEPEQKISQEKVQLLFWPESPPNKARSKLDVLMLRLRKSLGAMIRPLEMKNYLSLRKGIICLERCRIDAVDFVSKAEAGLRYAKRRESWQAGNNFYPAMKLWQGCFASDIFSEDQVQEYCYELRLLLVKSSMKWGEILTEMGREAEAVEVLERAFVYEPVNEQLVKTLYGLHMAVNNAPQAQQVVERYENILRMDDYEAAEISEMLRQVVMV</sequence>
<dbReference type="Gene3D" id="1.10.10.10">
    <property type="entry name" value="Winged helix-like DNA-binding domain superfamily/Winged helix DNA-binding domain"/>
    <property type="match status" value="1"/>
</dbReference>
<dbReference type="Pfam" id="PF03704">
    <property type="entry name" value="BTAD"/>
    <property type="match status" value="1"/>
</dbReference>
<dbReference type="Gene3D" id="3.40.50.300">
    <property type="entry name" value="P-loop containing nucleotide triphosphate hydrolases"/>
    <property type="match status" value="1"/>
</dbReference>
<dbReference type="AlphaFoldDB" id="A0A3B0VEB8"/>
<dbReference type="EMBL" id="UOEX01000271">
    <property type="protein sequence ID" value="VAW38990.1"/>
    <property type="molecule type" value="Genomic_DNA"/>
</dbReference>
<dbReference type="InterPro" id="IPR036388">
    <property type="entry name" value="WH-like_DNA-bd_sf"/>
</dbReference>
<protein>
    <recommendedName>
        <fullName evidence="4">Bacterial transcriptional activator domain-containing protein</fullName>
    </recommendedName>
</protein>
<organism evidence="3">
    <name type="scientific">hydrothermal vent metagenome</name>
    <dbReference type="NCBI Taxonomy" id="652676"/>
    <lineage>
        <taxon>unclassified sequences</taxon>
        <taxon>metagenomes</taxon>
        <taxon>ecological metagenomes</taxon>
    </lineage>
</organism>
<gene>
    <name evidence="3" type="ORF">MNBD_DELTA03-507</name>
</gene>
<dbReference type="InterPro" id="IPR005158">
    <property type="entry name" value="BTAD"/>
</dbReference>
<dbReference type="GO" id="GO:0003677">
    <property type="term" value="F:DNA binding"/>
    <property type="evidence" value="ECO:0007669"/>
    <property type="project" value="InterPro"/>
</dbReference>
<dbReference type="Gene3D" id="1.25.40.10">
    <property type="entry name" value="Tetratricopeptide repeat domain"/>
    <property type="match status" value="2"/>
</dbReference>
<dbReference type="PANTHER" id="PTHR35807">
    <property type="entry name" value="TRANSCRIPTIONAL REGULATOR REDD-RELATED"/>
    <property type="match status" value="1"/>
</dbReference>
<evidence type="ECO:0000313" key="3">
    <source>
        <dbReference type="EMBL" id="VAW38990.1"/>
    </source>
</evidence>